<evidence type="ECO:0000313" key="3">
    <source>
        <dbReference type="Proteomes" id="UP000094094"/>
    </source>
</evidence>
<dbReference type="RefSeq" id="WP_069572436.1">
    <property type="nucleotide sequence ID" value="NZ_CP017157.1"/>
</dbReference>
<feature type="transmembrane region" description="Helical" evidence="1">
    <location>
        <begin position="504"/>
        <end position="525"/>
    </location>
</feature>
<proteinExistence type="predicted"/>
<keyword evidence="3" id="KW-1185">Reference proteome</keyword>
<feature type="transmembrane region" description="Helical" evidence="1">
    <location>
        <begin position="245"/>
        <end position="267"/>
    </location>
</feature>
<feature type="transmembrane region" description="Helical" evidence="1">
    <location>
        <begin position="399"/>
        <end position="424"/>
    </location>
</feature>
<dbReference type="AlphaFoldDB" id="A0A1D7VU46"/>
<feature type="transmembrane region" description="Helical" evidence="1">
    <location>
        <begin position="151"/>
        <end position="176"/>
    </location>
</feature>
<feature type="transmembrane region" description="Helical" evidence="1">
    <location>
        <begin position="42"/>
        <end position="66"/>
    </location>
</feature>
<sequence length="546" mass="56192">MSAESTAATAPRPTAAPSLTGVFVRLKLTLLRNGLRQSAGRTVAYVASVIVGLLFAAGAVLGLVALRGNAHAGALAVLLTGILTLGWAVMPLFFPAGDETLDPTRLVMLPLRPRPLIVSLLTASLIGVGPVVTLVLTTGAVIAVADGPVAAVFAVAAVVLTVLVCVSLARAVATAAVRLLTSRRGRDLAVLGGLFLALGGQVVNIAAQKLGRPDGLAVLEPVGQVLRWVPPASAVGAVEDAGRGAYGRALAGLVLAALALVLLLWWWQRTLTTLMTAPDSSTLQALEKDGARRSGTGPRGPARLLPDGRTGTVMLRTLRYAWRDPKSKMAWATALGVGLLVPVVSAVQGNGSIFTSFSASALLGMQMYNQFGQDTSAFWMVASTIATPRDAYRELRARALALALIGVPFVTLVVVGAAAFIGPWSDFLEVYGLSLAVLGALLATGALSSALAPYSIPSEGNKNVSPGQGAIAWFSLLGGVVTCAVLCSPLLGLTIWLHVADLHALLWVLLPAGAVYGTAVAELGLRVAAPRVARRLPEILTAVSKG</sequence>
<feature type="transmembrane region" description="Helical" evidence="1">
    <location>
        <begin position="473"/>
        <end position="498"/>
    </location>
</feature>
<feature type="transmembrane region" description="Helical" evidence="1">
    <location>
        <begin position="430"/>
        <end position="452"/>
    </location>
</feature>
<dbReference type="PRINTS" id="PR00173">
    <property type="entry name" value="EDTRNSPORT"/>
</dbReference>
<dbReference type="Proteomes" id="UP000094094">
    <property type="component" value="Chromosome"/>
</dbReference>
<reference evidence="2 3" key="1">
    <citation type="submission" date="2016-09" db="EMBL/GenBank/DDBJ databases">
        <title>Complete genome sequencing of Streptomyces lydicus 103 and metabolic pathways analysis of antibiotic biosynthesis.</title>
        <authorList>
            <person name="Jia N."/>
            <person name="Ding M.-Z."/>
            <person name="Gao F."/>
            <person name="Yuan Y.-J."/>
        </authorList>
    </citation>
    <scope>NUCLEOTIDE SEQUENCE [LARGE SCALE GENOMIC DNA]</scope>
    <source>
        <strain evidence="2 3">103</strain>
    </source>
</reference>
<feature type="transmembrane region" description="Helical" evidence="1">
    <location>
        <begin position="188"/>
        <end position="207"/>
    </location>
</feature>
<evidence type="ECO:0000313" key="2">
    <source>
        <dbReference type="EMBL" id="AOP50261.1"/>
    </source>
</evidence>
<keyword evidence="1" id="KW-0812">Transmembrane</keyword>
<dbReference type="KEGG" id="slc:SL103_31915"/>
<gene>
    <name evidence="2" type="ORF">SL103_31915</name>
</gene>
<keyword evidence="1" id="KW-0472">Membrane</keyword>
<keyword evidence="1" id="KW-1133">Transmembrane helix</keyword>
<accession>A0A1D7VU46</accession>
<organism evidence="2 3">
    <name type="scientific">Streptomyces lydicus</name>
    <dbReference type="NCBI Taxonomy" id="47763"/>
    <lineage>
        <taxon>Bacteria</taxon>
        <taxon>Bacillati</taxon>
        <taxon>Actinomycetota</taxon>
        <taxon>Actinomycetes</taxon>
        <taxon>Kitasatosporales</taxon>
        <taxon>Streptomycetaceae</taxon>
        <taxon>Streptomyces</taxon>
    </lineage>
</organism>
<feature type="transmembrane region" description="Helical" evidence="1">
    <location>
        <begin position="115"/>
        <end position="145"/>
    </location>
</feature>
<dbReference type="OrthoDB" id="4334618at2"/>
<protein>
    <submittedName>
        <fullName evidence="2">Transporter</fullName>
    </submittedName>
</protein>
<evidence type="ECO:0000256" key="1">
    <source>
        <dbReference type="SAM" id="Phobius"/>
    </source>
</evidence>
<name>A0A1D7VU46_9ACTN</name>
<feature type="transmembrane region" description="Helical" evidence="1">
    <location>
        <begin position="72"/>
        <end position="94"/>
    </location>
</feature>
<dbReference type="EMBL" id="CP017157">
    <property type="protein sequence ID" value="AOP50261.1"/>
    <property type="molecule type" value="Genomic_DNA"/>
</dbReference>